<reference evidence="2" key="1">
    <citation type="submission" date="2018-06" db="EMBL/GenBank/DDBJ databases">
        <authorList>
            <person name="Zhirakovskaya E."/>
        </authorList>
    </citation>
    <scope>NUCLEOTIDE SEQUENCE</scope>
</reference>
<evidence type="ECO:0000259" key="1">
    <source>
        <dbReference type="Pfam" id="PF22557"/>
    </source>
</evidence>
<dbReference type="Pfam" id="PF22557">
    <property type="entry name" value="DuOB"/>
    <property type="match status" value="1"/>
</dbReference>
<feature type="domain" description="Dual OB-containing" evidence="1">
    <location>
        <begin position="5"/>
        <end position="222"/>
    </location>
</feature>
<dbReference type="InterPro" id="IPR054335">
    <property type="entry name" value="DuOB_dom"/>
</dbReference>
<proteinExistence type="predicted"/>
<protein>
    <recommendedName>
        <fullName evidence="1">Dual OB-containing domain-containing protein</fullName>
    </recommendedName>
</protein>
<dbReference type="EMBL" id="UOFO01000145">
    <property type="protein sequence ID" value="VAW88419.1"/>
    <property type="molecule type" value="Genomic_DNA"/>
</dbReference>
<gene>
    <name evidence="2" type="ORF">MNBD_GAMMA16-1877</name>
</gene>
<organism evidence="2">
    <name type="scientific">hydrothermal vent metagenome</name>
    <dbReference type="NCBI Taxonomy" id="652676"/>
    <lineage>
        <taxon>unclassified sequences</taxon>
        <taxon>metagenomes</taxon>
        <taxon>ecological metagenomes</taxon>
    </lineage>
</organism>
<sequence>MEIYKEFVCLASSVKNLGHCIAGKEIEDGHVGKWIRPICDSDCHELTESERRYQHGDTPELLDIIGVHFKEHVAHPVHEENYPIDDAYYWTKKKKYSQNLAKIIDTPDSLWENECSSEKGENDRVPVDNITASNQSLFFIFPSGASVIVSTEGVEFNNEKKRVQIQFDYNDTPYILLVTDPDIESDYLEKGNGSYPLSEKTYITVSFGEEWQGYYYKLAAGIIEAK</sequence>
<name>A0A3B0ZQT4_9ZZZZ</name>
<dbReference type="AlphaFoldDB" id="A0A3B0ZQT4"/>
<evidence type="ECO:0000313" key="2">
    <source>
        <dbReference type="EMBL" id="VAW88419.1"/>
    </source>
</evidence>
<accession>A0A3B0ZQT4</accession>